<dbReference type="PANTHER" id="PTHR11533:SF299">
    <property type="entry name" value="AMINOPEPTIDASE"/>
    <property type="match status" value="1"/>
</dbReference>
<dbReference type="InterPro" id="IPR050344">
    <property type="entry name" value="Peptidase_M1_aminopeptidases"/>
</dbReference>
<accession>T1A142</accession>
<gene>
    <name evidence="3" type="ORF">B1B_09763</name>
</gene>
<dbReference type="GO" id="GO:0070006">
    <property type="term" value="F:metalloaminopeptidase activity"/>
    <property type="evidence" value="ECO:0007669"/>
    <property type="project" value="TreeGrafter"/>
</dbReference>
<comment type="similarity">
    <text evidence="1">Belongs to the peptidase M1 family.</text>
</comment>
<feature type="non-terminal residue" evidence="3">
    <location>
        <position position="310"/>
    </location>
</feature>
<dbReference type="GO" id="GO:0005615">
    <property type="term" value="C:extracellular space"/>
    <property type="evidence" value="ECO:0007669"/>
    <property type="project" value="TreeGrafter"/>
</dbReference>
<evidence type="ECO:0000256" key="1">
    <source>
        <dbReference type="ARBA" id="ARBA00010136"/>
    </source>
</evidence>
<keyword evidence="3" id="KW-0645">Protease</keyword>
<reference evidence="3" key="2">
    <citation type="journal article" date="2014" name="ISME J.">
        <title>Microbial stratification in low pH oxic and suboxic macroscopic growths along an acid mine drainage.</title>
        <authorList>
            <person name="Mendez-Garcia C."/>
            <person name="Mesa V."/>
            <person name="Sprenger R.R."/>
            <person name="Richter M."/>
            <person name="Diez M.S."/>
            <person name="Solano J."/>
            <person name="Bargiela R."/>
            <person name="Golyshina O.V."/>
            <person name="Manteca A."/>
            <person name="Ramos J.L."/>
            <person name="Gallego J.R."/>
            <person name="Llorente I."/>
            <person name="Martins Dos Santos V.A."/>
            <person name="Jensen O.N."/>
            <person name="Pelaez A.I."/>
            <person name="Sanchez J."/>
            <person name="Ferrer M."/>
        </authorList>
    </citation>
    <scope>NUCLEOTIDE SEQUENCE</scope>
</reference>
<dbReference type="GO" id="GO:0008270">
    <property type="term" value="F:zinc ion binding"/>
    <property type="evidence" value="ECO:0007669"/>
    <property type="project" value="TreeGrafter"/>
</dbReference>
<dbReference type="InterPro" id="IPR024571">
    <property type="entry name" value="ERAP1-like_C_dom"/>
</dbReference>
<feature type="domain" description="ERAP1-like C-terminal" evidence="2">
    <location>
        <begin position="97"/>
        <end position="305"/>
    </location>
</feature>
<dbReference type="EMBL" id="AUZY01006460">
    <property type="protein sequence ID" value="EQD54276.1"/>
    <property type="molecule type" value="Genomic_DNA"/>
</dbReference>
<proteinExistence type="inferred from homology"/>
<dbReference type="GO" id="GO:0016020">
    <property type="term" value="C:membrane"/>
    <property type="evidence" value="ECO:0007669"/>
    <property type="project" value="TreeGrafter"/>
</dbReference>
<dbReference type="GO" id="GO:0042277">
    <property type="term" value="F:peptide binding"/>
    <property type="evidence" value="ECO:0007669"/>
    <property type="project" value="TreeGrafter"/>
</dbReference>
<feature type="non-terminal residue" evidence="3">
    <location>
        <position position="1"/>
    </location>
</feature>
<dbReference type="Gene3D" id="2.60.40.1910">
    <property type="match status" value="1"/>
</dbReference>
<protein>
    <submittedName>
        <fullName evidence="3">Peptidase M1, membrane alanine aminopeptidase</fullName>
    </submittedName>
</protein>
<keyword evidence="3" id="KW-0031">Aminopeptidase</keyword>
<comment type="caution">
    <text evidence="3">The sequence shown here is derived from an EMBL/GenBank/DDBJ whole genome shotgun (WGS) entry which is preliminary data.</text>
</comment>
<dbReference type="Gene3D" id="1.25.50.20">
    <property type="match status" value="1"/>
</dbReference>
<sequence length="310" mass="34097">ARSEDLWAALGQVSDRPVGRIMAEWINRPGYPIVHANWADGKLTLRQERFRADGGPSPGVWPIPLRISSPAGERVELFEGEKLTLSLGSSKGLRIDPDRAAFARIHYDSTLFDQMVDGFQSMTPVDQWGFIMDTHAFVYAELVPLDRFLDLVRAGSALNEPFPVRSLLVALSDLYDPLYDVPAFVAPMRQFLRAQLDRVGLEPRSKEADSAALLREILAANLSCVDSVFARQLGARFTEFDRLPPELRGPVALAHARAEGSAAYDPLVRRLKATTSEGERVQIVQALASFTGGSLVRRALGLITTSVVTA</sequence>
<keyword evidence="3" id="KW-0378">Hydrolase</keyword>
<organism evidence="3">
    <name type="scientific">mine drainage metagenome</name>
    <dbReference type="NCBI Taxonomy" id="410659"/>
    <lineage>
        <taxon>unclassified sequences</taxon>
        <taxon>metagenomes</taxon>
        <taxon>ecological metagenomes</taxon>
    </lineage>
</organism>
<dbReference type="AlphaFoldDB" id="T1A142"/>
<dbReference type="GO" id="GO:0006508">
    <property type="term" value="P:proteolysis"/>
    <property type="evidence" value="ECO:0007669"/>
    <property type="project" value="TreeGrafter"/>
</dbReference>
<reference evidence="3" key="1">
    <citation type="submission" date="2013-08" db="EMBL/GenBank/DDBJ databases">
        <authorList>
            <person name="Mendez C."/>
            <person name="Richter M."/>
            <person name="Ferrer M."/>
            <person name="Sanchez J."/>
        </authorList>
    </citation>
    <scope>NUCLEOTIDE SEQUENCE</scope>
</reference>
<name>T1A142_9ZZZZ</name>
<evidence type="ECO:0000313" key="3">
    <source>
        <dbReference type="EMBL" id="EQD54276.1"/>
    </source>
</evidence>
<dbReference type="GO" id="GO:0043171">
    <property type="term" value="P:peptide catabolic process"/>
    <property type="evidence" value="ECO:0007669"/>
    <property type="project" value="TreeGrafter"/>
</dbReference>
<dbReference type="PANTHER" id="PTHR11533">
    <property type="entry name" value="PROTEASE M1 ZINC METALLOPROTEASE"/>
    <property type="match status" value="1"/>
</dbReference>
<dbReference type="Pfam" id="PF11838">
    <property type="entry name" value="ERAP1_C"/>
    <property type="match status" value="1"/>
</dbReference>
<evidence type="ECO:0000259" key="2">
    <source>
        <dbReference type="Pfam" id="PF11838"/>
    </source>
</evidence>
<dbReference type="GO" id="GO:0005737">
    <property type="term" value="C:cytoplasm"/>
    <property type="evidence" value="ECO:0007669"/>
    <property type="project" value="TreeGrafter"/>
</dbReference>